<accession>A0A9D5CMN5</accession>
<proteinExistence type="predicted"/>
<evidence type="ECO:0000313" key="2">
    <source>
        <dbReference type="EMBL" id="KAJ0975839.1"/>
    </source>
</evidence>
<organism evidence="2 3">
    <name type="scientific">Dioscorea zingiberensis</name>
    <dbReference type="NCBI Taxonomy" id="325984"/>
    <lineage>
        <taxon>Eukaryota</taxon>
        <taxon>Viridiplantae</taxon>
        <taxon>Streptophyta</taxon>
        <taxon>Embryophyta</taxon>
        <taxon>Tracheophyta</taxon>
        <taxon>Spermatophyta</taxon>
        <taxon>Magnoliopsida</taxon>
        <taxon>Liliopsida</taxon>
        <taxon>Dioscoreales</taxon>
        <taxon>Dioscoreaceae</taxon>
        <taxon>Dioscorea</taxon>
    </lineage>
</organism>
<evidence type="ECO:0000313" key="3">
    <source>
        <dbReference type="Proteomes" id="UP001085076"/>
    </source>
</evidence>
<keyword evidence="3" id="KW-1185">Reference proteome</keyword>
<sequence>MSGQIAPSNVVNQVPTSSTPANALCERNTLSASNVGQIAPSNVANQVPSSSTPANSNVGQIAPSNVAKQVPTSSTPAINSFGVVAPYVEYSNHVYTQSNDAPENQWSHPSLSFQAISGSNYAAQAPTWEYMAPYLS</sequence>
<reference evidence="2" key="1">
    <citation type="submission" date="2021-03" db="EMBL/GenBank/DDBJ databases">
        <authorList>
            <person name="Li Z."/>
            <person name="Yang C."/>
        </authorList>
    </citation>
    <scope>NUCLEOTIDE SEQUENCE</scope>
    <source>
        <strain evidence="2">Dzin_1.0</strain>
        <tissue evidence="2">Leaf</tissue>
    </source>
</reference>
<gene>
    <name evidence="2" type="ORF">J5N97_017804</name>
</gene>
<evidence type="ECO:0000256" key="1">
    <source>
        <dbReference type="SAM" id="MobiDB-lite"/>
    </source>
</evidence>
<reference evidence="2" key="2">
    <citation type="journal article" date="2022" name="Hortic Res">
        <title>The genome of Dioscorea zingiberensis sheds light on the biosynthesis, origin and evolution of the medicinally important diosgenin saponins.</title>
        <authorList>
            <person name="Li Y."/>
            <person name="Tan C."/>
            <person name="Li Z."/>
            <person name="Guo J."/>
            <person name="Li S."/>
            <person name="Chen X."/>
            <person name="Wang C."/>
            <person name="Dai X."/>
            <person name="Yang H."/>
            <person name="Song W."/>
            <person name="Hou L."/>
            <person name="Xu J."/>
            <person name="Tong Z."/>
            <person name="Xu A."/>
            <person name="Yuan X."/>
            <person name="Wang W."/>
            <person name="Yang Q."/>
            <person name="Chen L."/>
            <person name="Sun Z."/>
            <person name="Wang K."/>
            <person name="Pan B."/>
            <person name="Chen J."/>
            <person name="Bao Y."/>
            <person name="Liu F."/>
            <person name="Qi X."/>
            <person name="Gang D.R."/>
            <person name="Wen J."/>
            <person name="Li J."/>
        </authorList>
    </citation>
    <scope>NUCLEOTIDE SEQUENCE</scope>
    <source>
        <strain evidence="2">Dzin_1.0</strain>
    </source>
</reference>
<protein>
    <submittedName>
        <fullName evidence="2">Uncharacterized protein</fullName>
    </submittedName>
</protein>
<dbReference type="EMBL" id="JAGGNH010000004">
    <property type="protein sequence ID" value="KAJ0975839.1"/>
    <property type="molecule type" value="Genomic_DNA"/>
</dbReference>
<dbReference type="Proteomes" id="UP001085076">
    <property type="component" value="Miscellaneous, Linkage group lg04"/>
</dbReference>
<dbReference type="AlphaFoldDB" id="A0A9D5CMN5"/>
<name>A0A9D5CMN5_9LILI</name>
<feature type="region of interest" description="Disordered" evidence="1">
    <location>
        <begin position="42"/>
        <end position="61"/>
    </location>
</feature>
<comment type="caution">
    <text evidence="2">The sequence shown here is derived from an EMBL/GenBank/DDBJ whole genome shotgun (WGS) entry which is preliminary data.</text>
</comment>